<comment type="function">
    <text evidence="5">Catalyzes the conversion of 1-hydroxy-2-methyl-2-(E)-butenyl 4-diphosphate (HMBPP) into a mixture of isopentenyl diphosphate (IPP) and dimethylallyl diphosphate (DMAPP). Acts in the terminal step of the DOXP/MEP pathway for isoprenoid precursor biosynthesis.</text>
</comment>
<evidence type="ECO:0000256" key="1">
    <source>
        <dbReference type="ARBA" id="ARBA00022485"/>
    </source>
</evidence>
<comment type="pathway">
    <text evidence="5">Isoprenoid biosynthesis; isopentenyl diphosphate biosynthesis via DXP pathway; isopentenyl diphosphate from 1-deoxy-D-xylulose 5-phosphate: step 6/6.</text>
</comment>
<comment type="caution">
    <text evidence="5">Lacks conserved residue(s) required for the propagation of feature annotation.</text>
</comment>
<protein>
    <recommendedName>
        <fullName evidence="5">4-hydroxy-3-methylbut-2-enyl diphosphate reductase</fullName>
        <shortName evidence="5">HMBPP reductase</shortName>
        <ecNumber evidence="5">1.17.7.4</ecNumber>
    </recommendedName>
</protein>
<evidence type="ECO:0000256" key="5">
    <source>
        <dbReference type="HAMAP-Rule" id="MF_00191"/>
    </source>
</evidence>
<feature type="binding site" evidence="5">
    <location>
        <position position="73"/>
    </location>
    <ligand>
        <name>isopentenyl diphosphate</name>
        <dbReference type="ChEBI" id="CHEBI:128769"/>
    </ligand>
</feature>
<comment type="cofactor">
    <cofactor evidence="5">
        <name>[4Fe-4S] cluster</name>
        <dbReference type="ChEBI" id="CHEBI:49883"/>
    </cofactor>
    <text evidence="5">Binds 1 [4Fe-4S] cluster per subunit.</text>
</comment>
<feature type="binding site" evidence="5">
    <location>
        <position position="219"/>
    </location>
    <ligand>
        <name>dimethylallyl diphosphate</name>
        <dbReference type="ChEBI" id="CHEBI:57623"/>
    </ligand>
</feature>
<feature type="binding site" evidence="5">
    <location>
        <position position="41"/>
    </location>
    <ligand>
        <name>(2E)-4-hydroxy-3-methylbut-2-enyl diphosphate</name>
        <dbReference type="ChEBI" id="CHEBI:128753"/>
    </ligand>
</feature>
<keyword evidence="3 5" id="KW-0408">Iron</keyword>
<feature type="binding site" evidence="5">
    <location>
        <position position="12"/>
    </location>
    <ligand>
        <name>[4Fe-4S] cluster</name>
        <dbReference type="ChEBI" id="CHEBI:49883"/>
    </ligand>
</feature>
<keyword evidence="4 5" id="KW-0411">Iron-sulfur</keyword>
<feature type="binding site" evidence="5">
    <location>
        <position position="95"/>
    </location>
    <ligand>
        <name>[4Fe-4S] cluster</name>
        <dbReference type="ChEBI" id="CHEBI:49883"/>
    </ligand>
</feature>
<feature type="binding site" evidence="5">
    <location>
        <position position="123"/>
    </location>
    <ligand>
        <name>(2E)-4-hydroxy-3-methylbut-2-enyl diphosphate</name>
        <dbReference type="ChEBI" id="CHEBI:128753"/>
    </ligand>
</feature>
<dbReference type="AlphaFoldDB" id="A0A484HK65"/>
<dbReference type="EMBL" id="CAACVI010000045">
    <property type="protein sequence ID" value="VEN74833.1"/>
    <property type="molecule type" value="Genomic_DNA"/>
</dbReference>
<dbReference type="Gene3D" id="3.40.1010.20">
    <property type="entry name" value="4-hydroxy-3-methylbut-2-enyl diphosphate reductase, catalytic domain"/>
    <property type="match status" value="2"/>
</dbReference>
<comment type="catalytic activity">
    <reaction evidence="5">
        <text>dimethylallyl diphosphate + 2 oxidized [2Fe-2S]-[ferredoxin] + H2O = (2E)-4-hydroxy-3-methylbut-2-enyl diphosphate + 2 reduced [2Fe-2S]-[ferredoxin] + 2 H(+)</text>
        <dbReference type="Rhea" id="RHEA:24825"/>
        <dbReference type="Rhea" id="RHEA-COMP:10000"/>
        <dbReference type="Rhea" id="RHEA-COMP:10001"/>
        <dbReference type="ChEBI" id="CHEBI:15377"/>
        <dbReference type="ChEBI" id="CHEBI:15378"/>
        <dbReference type="ChEBI" id="CHEBI:33737"/>
        <dbReference type="ChEBI" id="CHEBI:33738"/>
        <dbReference type="ChEBI" id="CHEBI:57623"/>
        <dbReference type="ChEBI" id="CHEBI:128753"/>
        <dbReference type="EC" id="1.17.7.4"/>
    </reaction>
</comment>
<feature type="binding site" evidence="5">
    <location>
        <position position="217"/>
    </location>
    <ligand>
        <name>(2E)-4-hydroxy-3-methylbut-2-enyl diphosphate</name>
        <dbReference type="ChEBI" id="CHEBI:128753"/>
    </ligand>
</feature>
<keyword evidence="5 6" id="KW-0560">Oxidoreductase</keyword>
<accession>A0A484HK65</accession>
<proteinExistence type="inferred from homology"/>
<dbReference type="GO" id="GO:0051539">
    <property type="term" value="F:4 iron, 4 sulfur cluster binding"/>
    <property type="evidence" value="ECO:0007669"/>
    <property type="project" value="UniProtKB-UniRule"/>
</dbReference>
<dbReference type="PANTHER" id="PTHR30426">
    <property type="entry name" value="4-HYDROXY-3-METHYLBUT-2-ENYL DIPHOSPHATE REDUCTASE"/>
    <property type="match status" value="1"/>
</dbReference>
<feature type="binding site" evidence="5">
    <location>
        <position position="123"/>
    </location>
    <ligand>
        <name>isopentenyl diphosphate</name>
        <dbReference type="ChEBI" id="CHEBI:128769"/>
    </ligand>
</feature>
<feature type="binding site" evidence="5">
    <location>
        <position position="219"/>
    </location>
    <ligand>
        <name>(2E)-4-hydroxy-3-methylbut-2-enyl diphosphate</name>
        <dbReference type="ChEBI" id="CHEBI:128753"/>
    </ligand>
</feature>
<feature type="binding site" evidence="5">
    <location>
        <position position="123"/>
    </location>
    <ligand>
        <name>dimethylallyl diphosphate</name>
        <dbReference type="ChEBI" id="CHEBI:57623"/>
    </ligand>
</feature>
<feature type="binding site" evidence="5">
    <location>
        <position position="261"/>
    </location>
    <ligand>
        <name>dimethylallyl diphosphate</name>
        <dbReference type="ChEBI" id="CHEBI:57623"/>
    </ligand>
</feature>
<evidence type="ECO:0000313" key="6">
    <source>
        <dbReference type="EMBL" id="VEN74833.1"/>
    </source>
</evidence>
<keyword evidence="1 5" id="KW-0004">4Fe-4S</keyword>
<dbReference type="HAMAP" id="MF_00191">
    <property type="entry name" value="IspH"/>
    <property type="match status" value="1"/>
</dbReference>
<feature type="binding site" evidence="5">
    <location>
        <position position="261"/>
    </location>
    <ligand>
        <name>isopentenyl diphosphate</name>
        <dbReference type="ChEBI" id="CHEBI:128769"/>
    </ligand>
</feature>
<keyword evidence="5" id="KW-0414">Isoprene biosynthesis</keyword>
<keyword evidence="2 5" id="KW-0479">Metal-binding</keyword>
<dbReference type="GO" id="GO:0046872">
    <property type="term" value="F:metal ion binding"/>
    <property type="evidence" value="ECO:0007669"/>
    <property type="project" value="UniProtKB-KW"/>
</dbReference>
<dbReference type="GO" id="GO:0050992">
    <property type="term" value="P:dimethylallyl diphosphate biosynthetic process"/>
    <property type="evidence" value="ECO:0007669"/>
    <property type="project" value="UniProtKB-UniRule"/>
</dbReference>
<dbReference type="Pfam" id="PF02401">
    <property type="entry name" value="LYTB"/>
    <property type="match status" value="1"/>
</dbReference>
<feature type="binding site" evidence="5">
    <location>
        <position position="217"/>
    </location>
    <ligand>
        <name>isopentenyl diphosphate</name>
        <dbReference type="ChEBI" id="CHEBI:128769"/>
    </ligand>
</feature>
<feature type="binding site" evidence="5">
    <location>
        <position position="217"/>
    </location>
    <ligand>
        <name>dimethylallyl diphosphate</name>
        <dbReference type="ChEBI" id="CHEBI:57623"/>
    </ligand>
</feature>
<sequence length="280" mass="30688">MNIRVAKTAGFCMGVRRAVDLALETVEKHGGTARSFGPLIHNSQVLEFLKERGVRVLDDIPKKGSGAVIIRAHGVPPQTRERLSRAGFNIVDATCPRVIKVQTIIETHAARGHAAIIAGDRDHPEVSGLLGYSDGQGHVIDSLESVKSLPVFEKAIIVAQTTQNIEFYDQIKKWAAGRRPHYKIFDTICHSTARRQNEVRDMARRADIFVVVGGKNSGNTRRLAEVARESGKPARHIETEAELDPSAVEGRRNVCVTAGASTPDWIIERVVKKIESPGRG</sequence>
<evidence type="ECO:0000256" key="3">
    <source>
        <dbReference type="ARBA" id="ARBA00023004"/>
    </source>
</evidence>
<dbReference type="EC" id="1.17.7.4" evidence="5"/>
<dbReference type="GO" id="GO:0016114">
    <property type="term" value="P:terpenoid biosynthetic process"/>
    <property type="evidence" value="ECO:0007669"/>
    <property type="project" value="UniProtKB-UniRule"/>
</dbReference>
<organism evidence="6">
    <name type="scientific">uncultured Desulfobacteraceae bacterium</name>
    <dbReference type="NCBI Taxonomy" id="218296"/>
    <lineage>
        <taxon>Bacteria</taxon>
        <taxon>Pseudomonadati</taxon>
        <taxon>Thermodesulfobacteriota</taxon>
        <taxon>Desulfobacteria</taxon>
        <taxon>Desulfobacterales</taxon>
        <taxon>Desulfobacteraceae</taxon>
        <taxon>environmental samples</taxon>
    </lineage>
</organism>
<name>A0A484HK65_9BACT</name>
<feature type="active site" description="Proton donor" evidence="5">
    <location>
        <position position="125"/>
    </location>
</feature>
<dbReference type="PANTHER" id="PTHR30426:SF0">
    <property type="entry name" value="4-HYDROXY-3-METHYLBUT-2-ENYL DIPHOSPHATE REDUCTASE"/>
    <property type="match status" value="1"/>
</dbReference>
<dbReference type="GO" id="GO:0019288">
    <property type="term" value="P:isopentenyl diphosphate biosynthetic process, methylerythritol 4-phosphate pathway"/>
    <property type="evidence" value="ECO:0007669"/>
    <property type="project" value="UniProtKB-UniRule"/>
</dbReference>
<comment type="pathway">
    <text evidence="5">Isoprenoid biosynthesis; dimethylallyl diphosphate biosynthesis; dimethylallyl diphosphate from (2E)-4-hydroxy-3-methylbutenyl diphosphate: step 1/1.</text>
</comment>
<dbReference type="CDD" id="cd13944">
    <property type="entry name" value="lytB_ispH"/>
    <property type="match status" value="1"/>
</dbReference>
<comment type="catalytic activity">
    <reaction evidence="5">
        <text>isopentenyl diphosphate + 2 oxidized [2Fe-2S]-[ferredoxin] + H2O = (2E)-4-hydroxy-3-methylbut-2-enyl diphosphate + 2 reduced [2Fe-2S]-[ferredoxin] + 2 H(+)</text>
        <dbReference type="Rhea" id="RHEA:24488"/>
        <dbReference type="Rhea" id="RHEA-COMP:10000"/>
        <dbReference type="Rhea" id="RHEA-COMP:10001"/>
        <dbReference type="ChEBI" id="CHEBI:15377"/>
        <dbReference type="ChEBI" id="CHEBI:15378"/>
        <dbReference type="ChEBI" id="CHEBI:33737"/>
        <dbReference type="ChEBI" id="CHEBI:33738"/>
        <dbReference type="ChEBI" id="CHEBI:128753"/>
        <dbReference type="ChEBI" id="CHEBI:128769"/>
        <dbReference type="EC" id="1.17.7.4"/>
    </reaction>
</comment>
<dbReference type="UniPathway" id="UPA00056">
    <property type="reaction ID" value="UER00097"/>
</dbReference>
<dbReference type="NCBIfam" id="TIGR00216">
    <property type="entry name" value="ispH_lytB"/>
    <property type="match status" value="1"/>
</dbReference>
<dbReference type="UniPathway" id="UPA00059">
    <property type="reaction ID" value="UER00105"/>
</dbReference>
<gene>
    <name evidence="5 6" type="primary">ispH</name>
    <name evidence="6" type="ORF">EPICR_50109</name>
</gene>
<feature type="binding site" evidence="5">
    <location>
        <position position="41"/>
    </location>
    <ligand>
        <name>dimethylallyl diphosphate</name>
        <dbReference type="ChEBI" id="CHEBI:57623"/>
    </ligand>
</feature>
<feature type="binding site" evidence="5">
    <location>
        <position position="73"/>
    </location>
    <ligand>
        <name>dimethylallyl diphosphate</name>
        <dbReference type="ChEBI" id="CHEBI:57623"/>
    </ligand>
</feature>
<reference evidence="6" key="1">
    <citation type="submission" date="2019-01" db="EMBL/GenBank/DDBJ databases">
        <authorList>
            <consortium name="Genoscope - CEA"/>
            <person name="William W."/>
        </authorList>
    </citation>
    <scope>NUCLEOTIDE SEQUENCE</scope>
    <source>
        <strain evidence="6">CR-1</strain>
    </source>
</reference>
<feature type="binding site" evidence="5">
    <location>
        <position position="73"/>
    </location>
    <ligand>
        <name>(2E)-4-hydroxy-3-methylbut-2-enyl diphosphate</name>
        <dbReference type="ChEBI" id="CHEBI:128753"/>
    </ligand>
</feature>
<dbReference type="GO" id="GO:0051745">
    <property type="term" value="F:4-hydroxy-3-methylbut-2-enyl diphosphate reductase activity"/>
    <property type="evidence" value="ECO:0007669"/>
    <property type="project" value="UniProtKB-UniRule"/>
</dbReference>
<feature type="binding site" evidence="5">
    <location>
        <position position="189"/>
    </location>
    <ligand>
        <name>[4Fe-4S] cluster</name>
        <dbReference type="ChEBI" id="CHEBI:49883"/>
    </ligand>
</feature>
<feature type="binding site" evidence="5">
    <location>
        <position position="261"/>
    </location>
    <ligand>
        <name>(2E)-4-hydroxy-3-methylbut-2-enyl diphosphate</name>
        <dbReference type="ChEBI" id="CHEBI:128753"/>
    </ligand>
</feature>
<evidence type="ECO:0000256" key="2">
    <source>
        <dbReference type="ARBA" id="ARBA00022723"/>
    </source>
</evidence>
<evidence type="ECO:0000256" key="4">
    <source>
        <dbReference type="ARBA" id="ARBA00023014"/>
    </source>
</evidence>
<dbReference type="InterPro" id="IPR003451">
    <property type="entry name" value="LytB/IspH"/>
</dbReference>
<dbReference type="Gene3D" id="3.40.50.11270">
    <property type="match status" value="1"/>
</dbReference>
<feature type="binding site" evidence="5">
    <location>
        <position position="161"/>
    </location>
    <ligand>
        <name>(2E)-4-hydroxy-3-methylbut-2-enyl diphosphate</name>
        <dbReference type="ChEBI" id="CHEBI:128753"/>
    </ligand>
</feature>
<comment type="similarity">
    <text evidence="5">Belongs to the IspH family.</text>
</comment>
<feature type="binding site" evidence="5">
    <location>
        <position position="219"/>
    </location>
    <ligand>
        <name>isopentenyl diphosphate</name>
        <dbReference type="ChEBI" id="CHEBI:128769"/>
    </ligand>
</feature>
<feature type="binding site" evidence="5">
    <location>
        <position position="41"/>
    </location>
    <ligand>
        <name>isopentenyl diphosphate</name>
        <dbReference type="ChEBI" id="CHEBI:128769"/>
    </ligand>
</feature>